<accession>A0A8T2S1S7</accession>
<reference evidence="2 3" key="1">
    <citation type="submission" date="2021-08" db="EMBL/GenBank/DDBJ databases">
        <title>WGS assembly of Ceratopteris richardii.</title>
        <authorList>
            <person name="Marchant D.B."/>
            <person name="Chen G."/>
            <person name="Jenkins J."/>
            <person name="Shu S."/>
            <person name="Leebens-Mack J."/>
            <person name="Grimwood J."/>
            <person name="Schmutz J."/>
            <person name="Soltis P."/>
            <person name="Soltis D."/>
            <person name="Chen Z.-H."/>
        </authorList>
    </citation>
    <scope>NUCLEOTIDE SEQUENCE [LARGE SCALE GENOMIC DNA]</scope>
    <source>
        <strain evidence="2">Whitten #5841</strain>
        <tissue evidence="2">Leaf</tissue>
    </source>
</reference>
<keyword evidence="3" id="KW-1185">Reference proteome</keyword>
<dbReference type="PROSITE" id="PS51257">
    <property type="entry name" value="PROKAR_LIPOPROTEIN"/>
    <property type="match status" value="1"/>
</dbReference>
<dbReference type="Proteomes" id="UP000825935">
    <property type="component" value="Chromosome 23"/>
</dbReference>
<feature type="compositionally biased region" description="Polar residues" evidence="1">
    <location>
        <begin position="66"/>
        <end position="80"/>
    </location>
</feature>
<dbReference type="OMA" id="NKQMETQ"/>
<comment type="caution">
    <text evidence="2">The sequence shown here is derived from an EMBL/GenBank/DDBJ whole genome shotgun (WGS) entry which is preliminary data.</text>
</comment>
<protein>
    <submittedName>
        <fullName evidence="2">Uncharacterized protein</fullName>
    </submittedName>
</protein>
<dbReference type="PANTHER" id="PTHR33622">
    <property type="entry name" value="OS03G0724500 PROTEIN"/>
    <property type="match status" value="1"/>
</dbReference>
<name>A0A8T2S1S7_CERRI</name>
<feature type="region of interest" description="Disordered" evidence="1">
    <location>
        <begin position="65"/>
        <end position="93"/>
    </location>
</feature>
<feature type="compositionally biased region" description="Low complexity" evidence="1">
    <location>
        <begin position="9"/>
        <end position="21"/>
    </location>
</feature>
<dbReference type="EMBL" id="CM035428">
    <property type="protein sequence ID" value="KAH7302686.1"/>
    <property type="molecule type" value="Genomic_DNA"/>
</dbReference>
<organism evidence="2 3">
    <name type="scientific">Ceratopteris richardii</name>
    <name type="common">Triangle waterfern</name>
    <dbReference type="NCBI Taxonomy" id="49495"/>
    <lineage>
        <taxon>Eukaryota</taxon>
        <taxon>Viridiplantae</taxon>
        <taxon>Streptophyta</taxon>
        <taxon>Embryophyta</taxon>
        <taxon>Tracheophyta</taxon>
        <taxon>Polypodiopsida</taxon>
        <taxon>Polypodiidae</taxon>
        <taxon>Polypodiales</taxon>
        <taxon>Pteridineae</taxon>
        <taxon>Pteridaceae</taxon>
        <taxon>Parkerioideae</taxon>
        <taxon>Ceratopteris</taxon>
    </lineage>
</organism>
<gene>
    <name evidence="2" type="ORF">KP509_23G082700</name>
</gene>
<evidence type="ECO:0000313" key="3">
    <source>
        <dbReference type="Proteomes" id="UP000825935"/>
    </source>
</evidence>
<proteinExistence type="predicted"/>
<dbReference type="AlphaFoldDB" id="A0A8T2S1S7"/>
<evidence type="ECO:0000313" key="2">
    <source>
        <dbReference type="EMBL" id="KAH7302686.1"/>
    </source>
</evidence>
<evidence type="ECO:0000256" key="1">
    <source>
        <dbReference type="SAM" id="MobiDB-lite"/>
    </source>
</evidence>
<dbReference type="PANTHER" id="PTHR33622:SF10">
    <property type="entry name" value="MARKER FOR OXIDATIVE STRESS RESPONSE PROTEIN"/>
    <property type="match status" value="1"/>
</dbReference>
<dbReference type="EMBL" id="CM035428">
    <property type="protein sequence ID" value="KAH7302685.1"/>
    <property type="molecule type" value="Genomic_DNA"/>
</dbReference>
<sequence length="93" mass="9968">MASSKAPDDSSVSTPPAAATSCRKKKSEGASFVQDIRDHFDEFVHASMDEHKACFKKTLNKLFKSSKGSSNENQSTTSPVESVLPLNVTTSSS</sequence>
<dbReference type="OrthoDB" id="1923810at2759"/>
<feature type="region of interest" description="Disordered" evidence="1">
    <location>
        <begin position="1"/>
        <end position="28"/>
    </location>
</feature>